<evidence type="ECO:0000313" key="1">
    <source>
        <dbReference type="EMBL" id="KER20218.1"/>
    </source>
</evidence>
<keyword evidence="2" id="KW-1185">Reference proteome</keyword>
<accession>A0A074YZY5</accession>
<feature type="non-terminal residue" evidence="1">
    <location>
        <position position="576"/>
    </location>
</feature>
<dbReference type="EMBL" id="KL597078">
    <property type="protein sequence ID" value="KER20218.1"/>
    <property type="molecule type" value="Genomic_DNA"/>
</dbReference>
<dbReference type="KEGG" id="ovi:T265_15373"/>
<name>A0A074YZY5_OPIVI</name>
<dbReference type="RefSeq" id="XP_009176045.1">
    <property type="nucleotide sequence ID" value="XM_009177781.1"/>
</dbReference>
<dbReference type="Proteomes" id="UP000054324">
    <property type="component" value="Unassembled WGS sequence"/>
</dbReference>
<sequence>MGCSAPKPERLAQSSHNPIRTSYSLANVFTYAPAPGVGTILLDKDRRHSVLGFVDGGRQVQVVNSAPFVSGTRQYFDTTELGYRDGSDRLRNVGHTERNACLVRREVESSNFLVIRPQYDYQPSSCTILEAHLGSDPLRGILKVTGNLFTELGNLSVNASSTIEVTSSALQRVGIQIPQIGESADIAQTKVFETLVRSPFYASTIVDQQMSDAISSRVTNTQNWKIGNYGAKSSLQLDPWKEQSNICNEGGYAKWPEVDAIPLATKKTVIKILHWFLDKRGGAEMPSPTLWRAVSQPSGSEDAEESLQGSMAINRMTTNKASTTNQYPVEALSDLKPVRVCKELLFAESIMPSTEHSLACANNVLLASSSCPSGQMPSVVCLLRLGTLEEQKFSESSSTVHDRFRPSWGSSGGRSPRVSVNLMFYLKPNYTKLAEYTHFRTNLISREQTALVQHIHLPRHTINEGFSWVPETVIPHDTPDKLCPNPHESEYGEARSSINHSDTNLDAILHRVAQVPCRCALDLSRGDIAQHRHDTHPFGHIKIRRTVEVTQDVRRWYECEGERSSSVARQVGRQSL</sequence>
<organism evidence="1 2">
    <name type="scientific">Opisthorchis viverrini</name>
    <name type="common">Southeast Asian liver fluke</name>
    <dbReference type="NCBI Taxonomy" id="6198"/>
    <lineage>
        <taxon>Eukaryota</taxon>
        <taxon>Metazoa</taxon>
        <taxon>Spiralia</taxon>
        <taxon>Lophotrochozoa</taxon>
        <taxon>Platyhelminthes</taxon>
        <taxon>Trematoda</taxon>
        <taxon>Digenea</taxon>
        <taxon>Opisthorchiida</taxon>
        <taxon>Opisthorchiata</taxon>
        <taxon>Opisthorchiidae</taxon>
        <taxon>Opisthorchis</taxon>
    </lineage>
</organism>
<dbReference type="GeneID" id="20329538"/>
<gene>
    <name evidence="1" type="ORF">T265_15373</name>
</gene>
<proteinExistence type="predicted"/>
<protein>
    <submittedName>
        <fullName evidence="1">Uncharacterized protein</fullName>
    </submittedName>
</protein>
<reference evidence="1 2" key="1">
    <citation type="submission" date="2013-11" db="EMBL/GenBank/DDBJ databases">
        <title>Opisthorchis viverrini - life in the bile duct.</title>
        <authorList>
            <person name="Young N.D."/>
            <person name="Nagarajan N."/>
            <person name="Lin S.J."/>
            <person name="Korhonen P.K."/>
            <person name="Jex A.R."/>
            <person name="Hall R.S."/>
            <person name="Safavi-Hemami H."/>
            <person name="Kaewkong W."/>
            <person name="Bertrand D."/>
            <person name="Gao S."/>
            <person name="Seet Q."/>
            <person name="Wongkham S."/>
            <person name="Teh B.T."/>
            <person name="Wongkham C."/>
            <person name="Intapan P.M."/>
            <person name="Maleewong W."/>
            <person name="Yang X."/>
            <person name="Hu M."/>
            <person name="Wang Z."/>
            <person name="Hofmann A."/>
            <person name="Sternberg P.W."/>
            <person name="Tan P."/>
            <person name="Wang J."/>
            <person name="Gasser R.B."/>
        </authorList>
    </citation>
    <scope>NUCLEOTIDE SEQUENCE [LARGE SCALE GENOMIC DNA]</scope>
</reference>
<evidence type="ECO:0000313" key="2">
    <source>
        <dbReference type="Proteomes" id="UP000054324"/>
    </source>
</evidence>
<dbReference type="CTD" id="20329538"/>
<dbReference type="AlphaFoldDB" id="A0A074YZY5"/>